<evidence type="ECO:0008006" key="4">
    <source>
        <dbReference type="Google" id="ProtNLM"/>
    </source>
</evidence>
<proteinExistence type="predicted"/>
<name>A0A2U2N1C6_9GAMM</name>
<feature type="transmembrane region" description="Helical" evidence="1">
    <location>
        <begin position="350"/>
        <end position="368"/>
    </location>
</feature>
<dbReference type="Proteomes" id="UP000245474">
    <property type="component" value="Unassembled WGS sequence"/>
</dbReference>
<evidence type="ECO:0000313" key="2">
    <source>
        <dbReference type="EMBL" id="PWG62863.1"/>
    </source>
</evidence>
<keyword evidence="1" id="KW-0812">Transmembrane</keyword>
<protein>
    <recommendedName>
        <fullName evidence="4">Phage tail tape measure protein</fullName>
    </recommendedName>
</protein>
<dbReference type="EMBL" id="QFFI01000015">
    <property type="protein sequence ID" value="PWG62863.1"/>
    <property type="molecule type" value="Genomic_DNA"/>
</dbReference>
<keyword evidence="1" id="KW-1133">Transmembrane helix</keyword>
<dbReference type="AlphaFoldDB" id="A0A2U2N1C6"/>
<comment type="caution">
    <text evidence="2">The sequence shown here is derived from an EMBL/GenBank/DDBJ whole genome shotgun (WGS) entry which is preliminary data.</text>
</comment>
<feature type="transmembrane region" description="Helical" evidence="1">
    <location>
        <begin position="315"/>
        <end position="338"/>
    </location>
</feature>
<accession>A0A2U2N1C6</accession>
<keyword evidence="3" id="KW-1185">Reference proteome</keyword>
<evidence type="ECO:0000313" key="3">
    <source>
        <dbReference type="Proteomes" id="UP000245474"/>
    </source>
</evidence>
<organism evidence="2 3">
    <name type="scientific">Sediminicurvatus halobius</name>
    <dbReference type="NCBI Taxonomy" id="2182432"/>
    <lineage>
        <taxon>Bacteria</taxon>
        <taxon>Pseudomonadati</taxon>
        <taxon>Pseudomonadota</taxon>
        <taxon>Gammaproteobacteria</taxon>
        <taxon>Chromatiales</taxon>
        <taxon>Ectothiorhodospiraceae</taxon>
        <taxon>Sediminicurvatus</taxon>
    </lineage>
</organism>
<dbReference type="RefSeq" id="WP_109678842.1">
    <property type="nucleotide sequence ID" value="NZ_CP086615.1"/>
</dbReference>
<dbReference type="OrthoDB" id="6144932at2"/>
<keyword evidence="1" id="KW-0472">Membrane</keyword>
<sequence>MAELKASVILDLVDRISRPVQRIQRRFGRLAQSAGLQRLRRSAVAVGEGFSNVLSSAGRLTRRLALAGGAAAGAVWGFERLVASVTDAADAAVKTADRLGINVETLQEWQYAAELSGVRQSTFNMALQRFTRRAAEAANGTGEAEGALRFLNIQLRDTNGNIRPTTELFPEVADALAEIEDPALRVRAAFKLFDSEGVAVLQMLEDGSEGLRRMAREAHEAGVVMDEAFARKAVDYTDNMTAFRRTLFGLRIAVVRELLPAVTDWLERTRELIQANREVITERIMQGLRRFWSVVLQVSGALSWAAERMGGWGRLALVAAAIVSGPLILAITQLGIAIGGFGVALLATPIGWFLAGVAALAGAAYLIYRHWGPISDFVSELWGRVVSAFQGALDWIKDILDPAALMEVGRAWINGLWNGITERFNAMTNWLQERVRSLVDWMPDWVQDRLGLEGMGAPQMGAPTLEGDDAAAVGPGEARVGGELRITIDSEGRPRVRELRREGGMDIGVDLGVGVMP</sequence>
<gene>
    <name evidence="2" type="ORF">DEM34_10885</name>
</gene>
<evidence type="ECO:0000256" key="1">
    <source>
        <dbReference type="SAM" id="Phobius"/>
    </source>
</evidence>
<reference evidence="2 3" key="1">
    <citation type="submission" date="2018-05" db="EMBL/GenBank/DDBJ databases">
        <title>Spiribacter halobius sp. nov., a moderately halophilic bacterium isolated from marine solar saltern.</title>
        <authorList>
            <person name="Zheng W.-S."/>
            <person name="Lu D.-C."/>
            <person name="Du Z.-J."/>
        </authorList>
    </citation>
    <scope>NUCLEOTIDE SEQUENCE [LARGE SCALE GENOMIC DNA]</scope>
    <source>
        <strain evidence="2 3">E85</strain>
    </source>
</reference>